<evidence type="ECO:0000313" key="3">
    <source>
        <dbReference type="Proteomes" id="UP000501568"/>
    </source>
</evidence>
<dbReference type="EMBL" id="CP049109">
    <property type="protein sequence ID" value="QIG79671.1"/>
    <property type="molecule type" value="Genomic_DNA"/>
</dbReference>
<name>A0A6G6Y4A1_9SPHN</name>
<keyword evidence="3" id="KW-1185">Reference proteome</keyword>
<reference evidence="2 3" key="1">
    <citation type="submission" date="2020-02" db="EMBL/GenBank/DDBJ databases">
        <authorList>
            <person name="Zheng R.K."/>
            <person name="Sun C.M."/>
        </authorList>
    </citation>
    <scope>NUCLEOTIDE SEQUENCE [LARGE SCALE GENOMIC DNA]</scope>
    <source>
        <strain evidence="3">zrk23</strain>
    </source>
</reference>
<keyword evidence="1" id="KW-0732">Signal</keyword>
<dbReference type="KEGG" id="spzr:G5C33_07615"/>
<dbReference type="RefSeq" id="WP_165326671.1">
    <property type="nucleotide sequence ID" value="NZ_CP049109.1"/>
</dbReference>
<organism evidence="2 3">
    <name type="scientific">Stakelama tenebrarum</name>
    <dbReference type="NCBI Taxonomy" id="2711215"/>
    <lineage>
        <taxon>Bacteria</taxon>
        <taxon>Pseudomonadati</taxon>
        <taxon>Pseudomonadota</taxon>
        <taxon>Alphaproteobacteria</taxon>
        <taxon>Sphingomonadales</taxon>
        <taxon>Sphingomonadaceae</taxon>
        <taxon>Stakelama</taxon>
    </lineage>
</organism>
<protein>
    <submittedName>
        <fullName evidence="2">Uncharacterized protein</fullName>
    </submittedName>
</protein>
<evidence type="ECO:0000256" key="1">
    <source>
        <dbReference type="SAM" id="SignalP"/>
    </source>
</evidence>
<evidence type="ECO:0000313" key="2">
    <source>
        <dbReference type="EMBL" id="QIG79671.1"/>
    </source>
</evidence>
<proteinExistence type="predicted"/>
<dbReference type="Proteomes" id="UP000501568">
    <property type="component" value="Chromosome"/>
</dbReference>
<gene>
    <name evidence="2" type="ORF">G5C33_07615</name>
</gene>
<feature type="signal peptide" evidence="1">
    <location>
        <begin position="1"/>
        <end position="22"/>
    </location>
</feature>
<accession>A0A6G6Y4A1</accession>
<dbReference type="AlphaFoldDB" id="A0A6G6Y4A1"/>
<feature type="chain" id="PRO_5026057477" evidence="1">
    <location>
        <begin position="23"/>
        <end position="134"/>
    </location>
</feature>
<sequence length="134" mass="13728">MRIPAVFSALLALALPTSVANASGDGAAGGESLHLVPMDRISVPITDGGRLDGNLRVALVLDAADEESAAQLKETMPELRAAALAASLEFARLHASGMRAVDVSLLDHDLTGALQAANHGVARVLIVEVAASRN</sequence>